<name>A0A061DBE7_BABBI</name>
<protein>
    <submittedName>
        <fullName evidence="1">Uncharacterized protein</fullName>
    </submittedName>
</protein>
<evidence type="ECO:0000313" key="2">
    <source>
        <dbReference type="Proteomes" id="UP000033188"/>
    </source>
</evidence>
<reference evidence="2" key="1">
    <citation type="journal article" date="2014" name="Nucleic Acids Res.">
        <title>The evolutionary dynamics of variant antigen genes in Babesia reveal a history of genomic innovation underlying host-parasite interaction.</title>
        <authorList>
            <person name="Jackson A.P."/>
            <person name="Otto T.D."/>
            <person name="Darby A."/>
            <person name="Ramaprasad A."/>
            <person name="Xia D."/>
            <person name="Echaide I.E."/>
            <person name="Farber M."/>
            <person name="Gahlot S."/>
            <person name="Gamble J."/>
            <person name="Gupta D."/>
            <person name="Gupta Y."/>
            <person name="Jackson L."/>
            <person name="Malandrin L."/>
            <person name="Malas T.B."/>
            <person name="Moussa E."/>
            <person name="Nair M."/>
            <person name="Reid A.J."/>
            <person name="Sanders M."/>
            <person name="Sharma J."/>
            <person name="Tracey A."/>
            <person name="Quail M.A."/>
            <person name="Weir W."/>
            <person name="Wastling J.M."/>
            <person name="Hall N."/>
            <person name="Willadsen P."/>
            <person name="Lingelbach K."/>
            <person name="Shiels B."/>
            <person name="Tait A."/>
            <person name="Berriman M."/>
            <person name="Allred D.R."/>
            <person name="Pain A."/>
        </authorList>
    </citation>
    <scope>NUCLEOTIDE SEQUENCE [LARGE SCALE GENOMIC DNA]</scope>
    <source>
        <strain evidence="2">Bond</strain>
    </source>
</reference>
<accession>A0A061DBE7</accession>
<sequence length="184" mass="20991">MGLTTTISVHLRVADAFQERHRKDNLNETESTNICGKKVQGVAFLTTDKNNPAARCNVTLLLENKTLHVLKGNTDLKRFVVGDIKTPVLIVRDECLSIQNDISEDVLCFPNRYSLESWWMAITKQILCNHQGKVRNEMYGEATLEEIHADVESLYKGDQRRGINIRIDGDDPSKLPQIKVHYRE</sequence>
<dbReference type="GeneID" id="24564765"/>
<evidence type="ECO:0000313" key="1">
    <source>
        <dbReference type="EMBL" id="CDR96224.1"/>
    </source>
</evidence>
<organism evidence="1 2">
    <name type="scientific">Babesia bigemina</name>
    <dbReference type="NCBI Taxonomy" id="5866"/>
    <lineage>
        <taxon>Eukaryota</taxon>
        <taxon>Sar</taxon>
        <taxon>Alveolata</taxon>
        <taxon>Apicomplexa</taxon>
        <taxon>Aconoidasida</taxon>
        <taxon>Piroplasmida</taxon>
        <taxon>Babesiidae</taxon>
        <taxon>Babesia</taxon>
    </lineage>
</organism>
<proteinExistence type="predicted"/>
<dbReference type="AlphaFoldDB" id="A0A061DBE7"/>
<keyword evidence="2" id="KW-1185">Reference proteome</keyword>
<dbReference type="RefSeq" id="XP_012768410.1">
    <property type="nucleotide sequence ID" value="XM_012912956.1"/>
</dbReference>
<dbReference type="KEGG" id="bbig:BBBOND_0301290"/>
<gene>
    <name evidence="1" type="ORF">BBBOND_0301290</name>
</gene>
<dbReference type="OrthoDB" id="361772at2759"/>
<dbReference type="VEuPathDB" id="PiroplasmaDB:BBBOND_0301290"/>
<dbReference type="Proteomes" id="UP000033188">
    <property type="component" value="Chromosome 3"/>
</dbReference>
<dbReference type="EMBL" id="LK391709">
    <property type="protein sequence ID" value="CDR96224.1"/>
    <property type="molecule type" value="Genomic_DNA"/>
</dbReference>